<gene>
    <name evidence="4" type="ORF">C7J97_06215</name>
    <name evidence="3" type="ORF">CGS55_07545</name>
</gene>
<dbReference type="PROSITE" id="PS51318">
    <property type="entry name" value="TAT"/>
    <property type="match status" value="1"/>
</dbReference>
<dbReference type="InterPro" id="IPR006311">
    <property type="entry name" value="TAT_signal"/>
</dbReference>
<protein>
    <submittedName>
        <fullName evidence="3">Peptidase</fullName>
    </submittedName>
</protein>
<keyword evidence="1" id="KW-0732">Signal</keyword>
<sequence length="570" mass="63623">MVRKFRTVFTIRIYFLAPKGEETMELSRRDFMRNTAAFAAVASVLGTSGIAFAADADQNCLVKVDSPDRAELAKRFKAGSAAGVEYYAYNPRRYAPALKGKLPLIVFLHGEDGVGPNGTQLTANDGATFYISDEMIQKNPTYLFAPQCPGKNWTDPDTVTALKSAIDSYVAAHRIDPDRIYIEGMSMGGTGVWNMILAYPYYFAAAIPMCGMVPAQWYNVPGAFEAIKNTPVWAYHCKDDPEMPEAETAKAVQALKDAGCSCVKYEGFTAGSMPEPHKVWERVYSIGTPYNWMFTQSLTRTQHGKLNPNMMFSHYPVKYNITRVMDFGMDTLWVLDLGKEALVIDTAMGGSGAADLYAYLRENVLTNPDAELDILLTHKHGDHILGIPSLLKSGKVRRTYIHPDDREGLLSSMQKFFGLTAEDLKLVNIVDGDTVRIGSEELEVVDVPGHTKGSVVFFYKDYIFTGDAVGSGDLFMMEAATDTYLPGLEHFMAEVLLRNEDVDYELLTGHWENLNPFSVEYLRHMLILVKGVIRGDIPIGYYTRKPGRWAGYLDANIFYPYAVLSYENEK</sequence>
<evidence type="ECO:0000313" key="5">
    <source>
        <dbReference type="Proteomes" id="UP000219901"/>
    </source>
</evidence>
<dbReference type="GO" id="GO:0016787">
    <property type="term" value="F:hydrolase activity"/>
    <property type="evidence" value="ECO:0007669"/>
    <property type="project" value="InterPro"/>
</dbReference>
<dbReference type="Gene3D" id="3.60.15.10">
    <property type="entry name" value="Ribonuclease Z/Hydroxyacylglutathione hydrolase-like"/>
    <property type="match status" value="1"/>
</dbReference>
<evidence type="ECO:0000313" key="4">
    <source>
        <dbReference type="EMBL" id="RCH46812.1"/>
    </source>
</evidence>
<dbReference type="SUPFAM" id="SSF56281">
    <property type="entry name" value="Metallo-hydrolase/oxidoreductase"/>
    <property type="match status" value="1"/>
</dbReference>
<dbReference type="EMBL" id="PXUP01000007">
    <property type="protein sequence ID" value="RCH46812.1"/>
    <property type="molecule type" value="Genomic_DNA"/>
</dbReference>
<organism evidence="3 5">
    <name type="scientific">Faecalibacterium prausnitzii</name>
    <dbReference type="NCBI Taxonomy" id="853"/>
    <lineage>
        <taxon>Bacteria</taxon>
        <taxon>Bacillati</taxon>
        <taxon>Bacillota</taxon>
        <taxon>Clostridia</taxon>
        <taxon>Eubacteriales</taxon>
        <taxon>Oscillospiraceae</taxon>
        <taxon>Faecalibacterium</taxon>
    </lineage>
</organism>
<accession>A0A2A7A0E5</accession>
<dbReference type="AlphaFoldDB" id="A0A2A7A0E5"/>
<comment type="caution">
    <text evidence="3">The sequence shown here is derived from an EMBL/GenBank/DDBJ whole genome shotgun (WGS) entry which is preliminary data.</text>
</comment>
<dbReference type="InterPro" id="IPR050955">
    <property type="entry name" value="Plant_Biomass_Hydrol_Est"/>
</dbReference>
<dbReference type="CDD" id="cd06262">
    <property type="entry name" value="metallo-hydrolase-like_MBL-fold"/>
    <property type="match status" value="1"/>
</dbReference>
<dbReference type="InterPro" id="IPR001279">
    <property type="entry name" value="Metallo-B-lactamas"/>
</dbReference>
<evidence type="ECO:0000313" key="3">
    <source>
        <dbReference type="EMBL" id="PDX72624.1"/>
    </source>
</evidence>
<name>A0A2A7A0E5_9FIRM</name>
<dbReference type="InterPro" id="IPR036866">
    <property type="entry name" value="RibonucZ/Hydroxyglut_hydro"/>
</dbReference>
<reference evidence="4 6" key="3">
    <citation type="submission" date="2018-03" db="EMBL/GenBank/DDBJ databases">
        <title>Complete genome sequencing of Faecalibacterium prausnitzii strains isolated from the human gut.</title>
        <authorList>
            <person name="Fitzgerald B.C."/>
            <person name="Shkoporov A.N."/>
            <person name="Ross P.R."/>
            <person name="Hill C."/>
        </authorList>
    </citation>
    <scope>NUCLEOTIDE SEQUENCE [LARGE SCALE GENOMIC DNA]</scope>
    <source>
        <strain evidence="4 6">ATCC 27768</strain>
    </source>
</reference>
<evidence type="ECO:0000259" key="2">
    <source>
        <dbReference type="SMART" id="SM00849"/>
    </source>
</evidence>
<dbReference type="InterPro" id="IPR029058">
    <property type="entry name" value="AB_hydrolase_fold"/>
</dbReference>
<dbReference type="SUPFAM" id="SSF53474">
    <property type="entry name" value="alpha/beta-Hydrolases"/>
    <property type="match status" value="1"/>
</dbReference>
<dbReference type="Gene3D" id="3.40.50.1820">
    <property type="entry name" value="alpha/beta hydrolase"/>
    <property type="match status" value="1"/>
</dbReference>
<evidence type="ECO:0000256" key="1">
    <source>
        <dbReference type="ARBA" id="ARBA00022729"/>
    </source>
</evidence>
<evidence type="ECO:0000313" key="6">
    <source>
        <dbReference type="Proteomes" id="UP000252378"/>
    </source>
</evidence>
<dbReference type="PANTHER" id="PTHR43037">
    <property type="entry name" value="UNNAMED PRODUCT-RELATED"/>
    <property type="match status" value="1"/>
</dbReference>
<dbReference type="Proteomes" id="UP000252378">
    <property type="component" value="Unassembled WGS sequence"/>
</dbReference>
<feature type="domain" description="Metallo-beta-lactamase" evidence="2">
    <location>
        <begin position="329"/>
        <end position="510"/>
    </location>
</feature>
<dbReference type="EMBL" id="NMTV01000045">
    <property type="protein sequence ID" value="PDX72624.1"/>
    <property type="molecule type" value="Genomic_DNA"/>
</dbReference>
<dbReference type="Proteomes" id="UP000219901">
    <property type="component" value="Unassembled WGS sequence"/>
</dbReference>
<dbReference type="SMART" id="SM00849">
    <property type="entry name" value="Lactamase_B"/>
    <property type="match status" value="1"/>
</dbReference>
<proteinExistence type="predicted"/>
<reference evidence="3" key="2">
    <citation type="submission" date="2017-07" db="EMBL/GenBank/DDBJ databases">
        <authorList>
            <person name="Sun Z.S."/>
            <person name="Albrecht U."/>
            <person name="Echele G."/>
            <person name="Lee C.C."/>
        </authorList>
    </citation>
    <scope>NUCLEOTIDE SEQUENCE</scope>
    <source>
        <strain evidence="3">CNCM I 4546</strain>
    </source>
</reference>
<dbReference type="Pfam" id="PF02230">
    <property type="entry name" value="Abhydrolase_2"/>
    <property type="match status" value="1"/>
</dbReference>
<reference evidence="3 5" key="1">
    <citation type="journal article" date="2017" name="Front. Microbiol.">
        <title>New Insights into the Diversity of the Genus Faecalibacterium.</title>
        <authorList>
            <person name="Benevides L."/>
            <person name="Burman S."/>
            <person name="Martin R."/>
            <person name="Robert V."/>
            <person name="Thomas M."/>
            <person name="Miquel S."/>
            <person name="Chain F."/>
            <person name="Sokol H."/>
            <person name="Bermudez-Humaran L.G."/>
            <person name="Morrison M."/>
            <person name="Langella P."/>
            <person name="Azevedo V.A."/>
            <person name="Chatel J.M."/>
            <person name="Soares S."/>
        </authorList>
    </citation>
    <scope>NUCLEOTIDE SEQUENCE [LARGE SCALE GENOMIC DNA]</scope>
    <source>
        <strain evidence="3 5">CNCM I 4546</strain>
    </source>
</reference>
<dbReference type="PANTHER" id="PTHR43037:SF1">
    <property type="entry name" value="BLL1128 PROTEIN"/>
    <property type="match status" value="1"/>
</dbReference>
<dbReference type="Pfam" id="PF00753">
    <property type="entry name" value="Lactamase_B"/>
    <property type="match status" value="1"/>
</dbReference>
<dbReference type="InterPro" id="IPR003140">
    <property type="entry name" value="PLipase/COase/thioEstase"/>
</dbReference>